<dbReference type="Pfam" id="PF12680">
    <property type="entry name" value="SnoaL_2"/>
    <property type="match status" value="1"/>
</dbReference>
<feature type="domain" description="SnoaL-like" evidence="1">
    <location>
        <begin position="4"/>
        <end position="97"/>
    </location>
</feature>
<evidence type="ECO:0000313" key="3">
    <source>
        <dbReference type="Proteomes" id="UP000198931"/>
    </source>
</evidence>
<reference evidence="2 3" key="1">
    <citation type="submission" date="2016-10" db="EMBL/GenBank/DDBJ databases">
        <authorList>
            <person name="de Groot N.N."/>
        </authorList>
    </citation>
    <scope>NUCLEOTIDE SEQUENCE [LARGE SCALE GENOMIC DNA]</scope>
    <source>
        <strain evidence="2 3">DSM 26000</strain>
    </source>
</reference>
<dbReference type="InterPro" id="IPR037401">
    <property type="entry name" value="SnoaL-like"/>
</dbReference>
<dbReference type="InterPro" id="IPR032710">
    <property type="entry name" value="NTF2-like_dom_sf"/>
</dbReference>
<dbReference type="AlphaFoldDB" id="A0A1I3F6E6"/>
<name>A0A1I3F6E6_9FLAO</name>
<accession>A0A1I3F6E6</accession>
<dbReference type="Proteomes" id="UP000198931">
    <property type="component" value="Unassembled WGS sequence"/>
</dbReference>
<sequence>MEDLNSLKIENLQKWFNDESRIWIPPAGEVVGVRRIMALFRAIFRKYEKLEWDVDEIFSLGNNKFFYETMSKGTIANKGIYSNQICTIVSFTENGTIKFLSDYFKDTNCFK</sequence>
<keyword evidence="3" id="KW-1185">Reference proteome</keyword>
<evidence type="ECO:0000313" key="2">
    <source>
        <dbReference type="EMBL" id="SFI06762.1"/>
    </source>
</evidence>
<gene>
    <name evidence="2" type="ORF">SAMN05443292_1181</name>
</gene>
<evidence type="ECO:0000259" key="1">
    <source>
        <dbReference type="Pfam" id="PF12680"/>
    </source>
</evidence>
<dbReference type="Gene3D" id="3.10.450.50">
    <property type="match status" value="1"/>
</dbReference>
<dbReference type="SUPFAM" id="SSF54427">
    <property type="entry name" value="NTF2-like"/>
    <property type="match status" value="1"/>
</dbReference>
<dbReference type="STRING" id="1125876.SAMN05443292_1181"/>
<proteinExistence type="predicted"/>
<dbReference type="EMBL" id="FOQT01000002">
    <property type="protein sequence ID" value="SFI06762.1"/>
    <property type="molecule type" value="Genomic_DNA"/>
</dbReference>
<protein>
    <submittedName>
        <fullName evidence="2">SnoaL-like domain-containing protein</fullName>
    </submittedName>
</protein>
<organism evidence="2 3">
    <name type="scientific">Halpernia frigidisoli</name>
    <dbReference type="NCBI Taxonomy" id="1125876"/>
    <lineage>
        <taxon>Bacteria</taxon>
        <taxon>Pseudomonadati</taxon>
        <taxon>Bacteroidota</taxon>
        <taxon>Flavobacteriia</taxon>
        <taxon>Flavobacteriales</taxon>
        <taxon>Weeksellaceae</taxon>
        <taxon>Chryseobacterium group</taxon>
        <taxon>Halpernia</taxon>
    </lineage>
</organism>